<accession>A0ABT2YCB9</accession>
<keyword evidence="2 8" id="KW-0255">Endonuclease</keyword>
<dbReference type="Pfam" id="PF03852">
    <property type="entry name" value="Vsr"/>
    <property type="match status" value="1"/>
</dbReference>
<organism evidence="8 9">
    <name type="scientific">Roseateles oligotrophus</name>
    <dbReference type="NCBI Taxonomy" id="1769250"/>
    <lineage>
        <taxon>Bacteria</taxon>
        <taxon>Pseudomonadati</taxon>
        <taxon>Pseudomonadota</taxon>
        <taxon>Betaproteobacteria</taxon>
        <taxon>Burkholderiales</taxon>
        <taxon>Sphaerotilaceae</taxon>
        <taxon>Roseateles</taxon>
    </lineage>
</organism>
<feature type="region of interest" description="Disordered" evidence="7">
    <location>
        <begin position="81"/>
        <end position="104"/>
    </location>
</feature>
<dbReference type="Gene3D" id="3.40.960.10">
    <property type="entry name" value="VSR Endonuclease"/>
    <property type="match status" value="1"/>
</dbReference>
<keyword evidence="9" id="KW-1185">Reference proteome</keyword>
<evidence type="ECO:0000313" key="8">
    <source>
        <dbReference type="EMBL" id="MCV2367678.1"/>
    </source>
</evidence>
<sequence>MADIVDKETRSRMMAGIRACDTKPELLVRRYLWAAGFRFRLHATGLPGKPDLVMPKCRTAIFVHGCCWHRHPGCRYATQPKSNADFGTGNSPPTQFVTQARQKP</sequence>
<evidence type="ECO:0000256" key="1">
    <source>
        <dbReference type="ARBA" id="ARBA00022722"/>
    </source>
</evidence>
<evidence type="ECO:0000256" key="2">
    <source>
        <dbReference type="ARBA" id="ARBA00022759"/>
    </source>
</evidence>
<dbReference type="CDD" id="cd00221">
    <property type="entry name" value="Vsr"/>
    <property type="match status" value="1"/>
</dbReference>
<keyword evidence="1" id="KW-0540">Nuclease</keyword>
<dbReference type="GO" id="GO:0004519">
    <property type="term" value="F:endonuclease activity"/>
    <property type="evidence" value="ECO:0007669"/>
    <property type="project" value="UniProtKB-KW"/>
</dbReference>
<dbReference type="EMBL" id="JAJIRN010000003">
    <property type="protein sequence ID" value="MCV2367678.1"/>
    <property type="molecule type" value="Genomic_DNA"/>
</dbReference>
<evidence type="ECO:0000256" key="7">
    <source>
        <dbReference type="SAM" id="MobiDB-lite"/>
    </source>
</evidence>
<keyword evidence="3" id="KW-0227">DNA damage</keyword>
<evidence type="ECO:0000256" key="4">
    <source>
        <dbReference type="ARBA" id="ARBA00022801"/>
    </source>
</evidence>
<protein>
    <submittedName>
        <fullName evidence="8">Very short patch repair endonuclease</fullName>
    </submittedName>
</protein>
<comment type="similarity">
    <text evidence="6">Belongs to the Vsr family.</text>
</comment>
<evidence type="ECO:0000256" key="3">
    <source>
        <dbReference type="ARBA" id="ARBA00022763"/>
    </source>
</evidence>
<comment type="caution">
    <text evidence="8">The sequence shown here is derived from an EMBL/GenBank/DDBJ whole genome shotgun (WGS) entry which is preliminary data.</text>
</comment>
<keyword evidence="5" id="KW-0234">DNA repair</keyword>
<gene>
    <name evidence="8" type="ORF">LNV07_06175</name>
</gene>
<dbReference type="InterPro" id="IPR011335">
    <property type="entry name" value="Restrct_endonuc-II-like"/>
</dbReference>
<keyword evidence="4" id="KW-0378">Hydrolase</keyword>
<reference evidence="8 9" key="1">
    <citation type="submission" date="2021-11" db="EMBL/GenBank/DDBJ databases">
        <authorList>
            <person name="Liang Q."/>
            <person name="Mou H."/>
            <person name="Liu Z."/>
        </authorList>
    </citation>
    <scope>NUCLEOTIDE SEQUENCE [LARGE SCALE GENOMIC DNA]</scope>
    <source>
        <strain evidence="8 9">CHU3</strain>
    </source>
</reference>
<dbReference type="InterPro" id="IPR004603">
    <property type="entry name" value="DNA_mismatch_endonuc_vsr"/>
</dbReference>
<evidence type="ECO:0000256" key="6">
    <source>
        <dbReference type="ARBA" id="ARBA00029466"/>
    </source>
</evidence>
<dbReference type="RefSeq" id="WP_318013690.1">
    <property type="nucleotide sequence ID" value="NZ_JAJIRN010000003.1"/>
</dbReference>
<evidence type="ECO:0000256" key="5">
    <source>
        <dbReference type="ARBA" id="ARBA00023204"/>
    </source>
</evidence>
<feature type="compositionally biased region" description="Polar residues" evidence="7">
    <location>
        <begin position="88"/>
        <end position="104"/>
    </location>
</feature>
<proteinExistence type="inferred from homology"/>
<dbReference type="Proteomes" id="UP001209701">
    <property type="component" value="Unassembled WGS sequence"/>
</dbReference>
<name>A0ABT2YCB9_9BURK</name>
<dbReference type="SUPFAM" id="SSF52980">
    <property type="entry name" value="Restriction endonuclease-like"/>
    <property type="match status" value="1"/>
</dbReference>
<evidence type="ECO:0000313" key="9">
    <source>
        <dbReference type="Proteomes" id="UP001209701"/>
    </source>
</evidence>